<sequence>MRQRVHVWVSGRVQGVYFRGTAKTQAMELGLAGWARNLASGGVELLVEGPPERIAQFLAWCRSGPPLARVDECRVVEEKPLGDCVGFEVRRSH</sequence>
<dbReference type="InterPro" id="IPR017968">
    <property type="entry name" value="Acylphosphatase_CS"/>
</dbReference>
<evidence type="ECO:0000256" key="2">
    <source>
        <dbReference type="ARBA" id="ARBA00012150"/>
    </source>
</evidence>
<dbReference type="PROSITE" id="PS00150">
    <property type="entry name" value="ACYLPHOSPHATASE_1"/>
    <property type="match status" value="1"/>
</dbReference>
<dbReference type="PANTHER" id="PTHR47268:SF4">
    <property type="entry name" value="ACYLPHOSPHATASE"/>
    <property type="match status" value="1"/>
</dbReference>
<feature type="active site" evidence="5">
    <location>
        <position position="37"/>
    </location>
</feature>
<organism evidence="9 10">
    <name type="scientific">Methylomagnum ishizawai</name>
    <dbReference type="NCBI Taxonomy" id="1760988"/>
    <lineage>
        <taxon>Bacteria</taxon>
        <taxon>Pseudomonadati</taxon>
        <taxon>Pseudomonadota</taxon>
        <taxon>Gammaproteobacteria</taxon>
        <taxon>Methylococcales</taxon>
        <taxon>Methylococcaceae</taxon>
        <taxon>Methylomagnum</taxon>
    </lineage>
</organism>
<dbReference type="PANTHER" id="PTHR47268">
    <property type="entry name" value="ACYLPHOSPHATASE"/>
    <property type="match status" value="1"/>
</dbReference>
<comment type="catalytic activity">
    <reaction evidence="4 5 6">
        <text>an acyl phosphate + H2O = a carboxylate + phosphate + H(+)</text>
        <dbReference type="Rhea" id="RHEA:14965"/>
        <dbReference type="ChEBI" id="CHEBI:15377"/>
        <dbReference type="ChEBI" id="CHEBI:15378"/>
        <dbReference type="ChEBI" id="CHEBI:29067"/>
        <dbReference type="ChEBI" id="CHEBI:43474"/>
        <dbReference type="ChEBI" id="CHEBI:59918"/>
        <dbReference type="EC" id="3.6.1.7"/>
    </reaction>
</comment>
<protein>
    <recommendedName>
        <fullName evidence="3 5">Acylphosphatase</fullName>
        <ecNumber evidence="2 5">3.6.1.7</ecNumber>
    </recommendedName>
</protein>
<name>A0A1Y6D768_9GAMM</name>
<dbReference type="Pfam" id="PF00708">
    <property type="entry name" value="Acylphosphatase"/>
    <property type="match status" value="1"/>
</dbReference>
<dbReference type="STRING" id="1760988.SAMN02949497_3747"/>
<evidence type="ECO:0000256" key="5">
    <source>
        <dbReference type="PROSITE-ProRule" id="PRU00520"/>
    </source>
</evidence>
<evidence type="ECO:0000256" key="3">
    <source>
        <dbReference type="ARBA" id="ARBA00015991"/>
    </source>
</evidence>
<evidence type="ECO:0000313" key="9">
    <source>
        <dbReference type="EMBL" id="SMF96352.1"/>
    </source>
</evidence>
<dbReference type="RefSeq" id="WP_085215248.1">
    <property type="nucleotide sequence ID" value="NZ_FXAM01000001.1"/>
</dbReference>
<evidence type="ECO:0000256" key="1">
    <source>
        <dbReference type="ARBA" id="ARBA00005614"/>
    </source>
</evidence>
<dbReference type="PROSITE" id="PS00151">
    <property type="entry name" value="ACYLPHOSPHATASE_2"/>
    <property type="match status" value="1"/>
</dbReference>
<dbReference type="Gene3D" id="3.30.70.100">
    <property type="match status" value="1"/>
</dbReference>
<dbReference type="AlphaFoldDB" id="A0A1Y6D768"/>
<dbReference type="InterPro" id="IPR001792">
    <property type="entry name" value="Acylphosphatase-like_dom"/>
</dbReference>
<evidence type="ECO:0000256" key="7">
    <source>
        <dbReference type="RuleBase" id="RU004168"/>
    </source>
</evidence>
<comment type="similarity">
    <text evidence="1 7">Belongs to the acylphosphatase family.</text>
</comment>
<dbReference type="SUPFAM" id="SSF54975">
    <property type="entry name" value="Acylphosphatase/BLUF domain-like"/>
    <property type="match status" value="1"/>
</dbReference>
<evidence type="ECO:0000256" key="6">
    <source>
        <dbReference type="RuleBase" id="RU000553"/>
    </source>
</evidence>
<dbReference type="InterPro" id="IPR036046">
    <property type="entry name" value="Acylphosphatase-like_dom_sf"/>
</dbReference>
<feature type="active site" evidence="5">
    <location>
        <position position="19"/>
    </location>
</feature>
<dbReference type="GO" id="GO:0003998">
    <property type="term" value="F:acylphosphatase activity"/>
    <property type="evidence" value="ECO:0007669"/>
    <property type="project" value="UniProtKB-EC"/>
</dbReference>
<keyword evidence="5 6" id="KW-0378">Hydrolase</keyword>
<evidence type="ECO:0000256" key="4">
    <source>
        <dbReference type="ARBA" id="ARBA00047645"/>
    </source>
</evidence>
<dbReference type="PRINTS" id="PR00112">
    <property type="entry name" value="ACYLPHPHTASE"/>
</dbReference>
<dbReference type="Proteomes" id="UP000192923">
    <property type="component" value="Unassembled WGS sequence"/>
</dbReference>
<evidence type="ECO:0000313" key="10">
    <source>
        <dbReference type="Proteomes" id="UP000192923"/>
    </source>
</evidence>
<dbReference type="OrthoDB" id="5295388at2"/>
<dbReference type="InterPro" id="IPR020456">
    <property type="entry name" value="Acylphosphatase"/>
</dbReference>
<gene>
    <name evidence="9" type="ORF">SAMN02949497_3747</name>
</gene>
<feature type="domain" description="Acylphosphatase-like" evidence="8">
    <location>
        <begin position="4"/>
        <end position="91"/>
    </location>
</feature>
<keyword evidence="10" id="KW-1185">Reference proteome</keyword>
<dbReference type="PROSITE" id="PS51160">
    <property type="entry name" value="ACYLPHOSPHATASE_3"/>
    <property type="match status" value="1"/>
</dbReference>
<dbReference type="EMBL" id="FXAM01000001">
    <property type="protein sequence ID" value="SMF96352.1"/>
    <property type="molecule type" value="Genomic_DNA"/>
</dbReference>
<dbReference type="EC" id="3.6.1.7" evidence="2 5"/>
<evidence type="ECO:0000259" key="8">
    <source>
        <dbReference type="PROSITE" id="PS51160"/>
    </source>
</evidence>
<proteinExistence type="inferred from homology"/>
<reference evidence="9 10" key="1">
    <citation type="submission" date="2016-12" db="EMBL/GenBank/DDBJ databases">
        <authorList>
            <person name="Song W.-J."/>
            <person name="Kurnit D.M."/>
        </authorList>
    </citation>
    <scope>NUCLEOTIDE SEQUENCE [LARGE SCALE GENOMIC DNA]</scope>
    <source>
        <strain evidence="9 10">175</strain>
    </source>
</reference>
<accession>A0A1Y6D768</accession>